<gene>
    <name evidence="1" type="ORF">H206_02293</name>
</gene>
<sequence>GRFGVDMAFLRFGLRCGFDEYVVILLGGRQSVLQAVESR</sequence>
<keyword evidence="2" id="KW-1185">Reference proteome</keyword>
<dbReference type="Proteomes" id="UP000287853">
    <property type="component" value="Unassembled WGS sequence"/>
</dbReference>
<comment type="caution">
    <text evidence="1">The sequence shown here is derived from an EMBL/GenBank/DDBJ whole genome shotgun (WGS) entry which is preliminary data.</text>
</comment>
<evidence type="ECO:0000313" key="1">
    <source>
        <dbReference type="EMBL" id="RWX46743.1"/>
    </source>
</evidence>
<dbReference type="AlphaFoldDB" id="A0A444J174"/>
<organism evidence="1 2">
    <name type="scientific">Candidatus Electrothrix aarhusensis</name>
    <dbReference type="NCBI Taxonomy" id="1859131"/>
    <lineage>
        <taxon>Bacteria</taxon>
        <taxon>Pseudomonadati</taxon>
        <taxon>Thermodesulfobacteriota</taxon>
        <taxon>Desulfobulbia</taxon>
        <taxon>Desulfobulbales</taxon>
        <taxon>Desulfobulbaceae</taxon>
        <taxon>Candidatus Electrothrix</taxon>
    </lineage>
</organism>
<name>A0A444J174_9BACT</name>
<feature type="non-terminal residue" evidence="1">
    <location>
        <position position="1"/>
    </location>
</feature>
<evidence type="ECO:0000313" key="2">
    <source>
        <dbReference type="Proteomes" id="UP000287853"/>
    </source>
</evidence>
<proteinExistence type="predicted"/>
<reference evidence="1 2" key="1">
    <citation type="submission" date="2017-01" db="EMBL/GenBank/DDBJ databases">
        <title>The cable genome- insights into the physiology and evolution of filamentous bacteria capable of sulfide oxidation via long distance electron transfer.</title>
        <authorList>
            <person name="Schreiber L."/>
            <person name="Bjerg J.T."/>
            <person name="Boggild A."/>
            <person name="Van De Vossenberg J."/>
            <person name="Meysman F."/>
            <person name="Nielsen L.P."/>
            <person name="Schramm A."/>
            <person name="Kjeldsen K.U."/>
        </authorList>
    </citation>
    <scope>NUCLEOTIDE SEQUENCE [LARGE SCALE GENOMIC DNA]</scope>
    <source>
        <strain evidence="1">MCF</strain>
    </source>
</reference>
<accession>A0A444J174</accession>
<protein>
    <submittedName>
        <fullName evidence="1">Uncharacterized protein</fullName>
    </submittedName>
</protein>
<dbReference type="EMBL" id="MTKO01000052">
    <property type="protein sequence ID" value="RWX46743.1"/>
    <property type="molecule type" value="Genomic_DNA"/>
</dbReference>